<accession>A0AAV5MPC9</accession>
<reference evidence="3 4" key="1">
    <citation type="journal article" date="2021" name="Commun. Biol.">
        <title>The genome of Shorea leprosula (Dipterocarpaceae) highlights the ecological relevance of drought in aseasonal tropical rainforests.</title>
        <authorList>
            <person name="Ng K.K.S."/>
            <person name="Kobayashi M.J."/>
            <person name="Fawcett J.A."/>
            <person name="Hatakeyama M."/>
            <person name="Paape T."/>
            <person name="Ng C.H."/>
            <person name="Ang C.C."/>
            <person name="Tnah L.H."/>
            <person name="Lee C.T."/>
            <person name="Nishiyama T."/>
            <person name="Sese J."/>
            <person name="O'Brien M.J."/>
            <person name="Copetti D."/>
            <person name="Mohd Noor M.I."/>
            <person name="Ong R.C."/>
            <person name="Putra M."/>
            <person name="Sireger I.Z."/>
            <person name="Indrioko S."/>
            <person name="Kosugi Y."/>
            <person name="Izuno A."/>
            <person name="Isagi Y."/>
            <person name="Lee S.L."/>
            <person name="Shimizu K.K."/>
        </authorList>
    </citation>
    <scope>NUCLEOTIDE SEQUENCE [LARGE SCALE GENOMIC DNA]</scope>
    <source>
        <strain evidence="3">214</strain>
    </source>
</reference>
<feature type="compositionally biased region" description="Low complexity" evidence="1">
    <location>
        <begin position="66"/>
        <end position="76"/>
    </location>
</feature>
<dbReference type="InterPro" id="IPR013103">
    <property type="entry name" value="RVT_2"/>
</dbReference>
<dbReference type="PANTHER" id="PTHR11439:SF461">
    <property type="entry name" value="OS10G0432200 PROTEIN"/>
    <property type="match status" value="1"/>
</dbReference>
<dbReference type="SUPFAM" id="SSF56672">
    <property type="entry name" value="DNA/RNA polymerases"/>
    <property type="match status" value="1"/>
</dbReference>
<gene>
    <name evidence="3" type="ORF">SLEP1_g57527</name>
</gene>
<evidence type="ECO:0000256" key="1">
    <source>
        <dbReference type="SAM" id="MobiDB-lite"/>
    </source>
</evidence>
<dbReference type="Pfam" id="PF07727">
    <property type="entry name" value="RVT_2"/>
    <property type="match status" value="1"/>
</dbReference>
<evidence type="ECO:0000313" key="4">
    <source>
        <dbReference type="Proteomes" id="UP001054252"/>
    </source>
</evidence>
<keyword evidence="4" id="KW-1185">Reference proteome</keyword>
<feature type="region of interest" description="Disordered" evidence="1">
    <location>
        <begin position="45"/>
        <end position="76"/>
    </location>
</feature>
<evidence type="ECO:0000313" key="3">
    <source>
        <dbReference type="EMBL" id="GKV50844.1"/>
    </source>
</evidence>
<protein>
    <recommendedName>
        <fullName evidence="2">Reverse transcriptase Ty1/copia-type domain-containing protein</fullName>
    </recommendedName>
</protein>
<dbReference type="PANTHER" id="PTHR11439">
    <property type="entry name" value="GAG-POL-RELATED RETROTRANSPOSON"/>
    <property type="match status" value="1"/>
</dbReference>
<sequence>MFSSLSNFKVSSSHQPPFFTNPSIELFPSDSNVSTSKELYNASPHAPISSVKDDLPAGNALDNFEPSSTSSSVSPVDSTNELVVPFLSPPTRVRNPPNYLRDYHYFPAITSLHEPQSYQDAFSNPLWQQTMQDELQALKNTSTWDLVDLPAEKSLIGCKWVYEIKTRSDGFVERYKARLINVKNAFLNGDLEEEVYMKPSPRLNHPPNKVCQLHRALYGLKQSPRAWYAKFSATMSEFGFTSCLHDTALFIRKTAWGMVLLLFYVDDMIITRDDVASVEELKQSLSQKFEMKNLGVLSYFLGLEVTSSDDGYMLSQVKYAFDLVPKAELNDGKSDSTPLEPNVKLTPMDGSPLSDPTHYRQLVGSLVYLTMTRPDIAYAVHIVSQFMAVLRSTHYAAVLRIIR</sequence>
<dbReference type="InterPro" id="IPR043502">
    <property type="entry name" value="DNA/RNA_pol_sf"/>
</dbReference>
<organism evidence="3 4">
    <name type="scientific">Rubroshorea leprosula</name>
    <dbReference type="NCBI Taxonomy" id="152421"/>
    <lineage>
        <taxon>Eukaryota</taxon>
        <taxon>Viridiplantae</taxon>
        <taxon>Streptophyta</taxon>
        <taxon>Embryophyta</taxon>
        <taxon>Tracheophyta</taxon>
        <taxon>Spermatophyta</taxon>
        <taxon>Magnoliopsida</taxon>
        <taxon>eudicotyledons</taxon>
        <taxon>Gunneridae</taxon>
        <taxon>Pentapetalae</taxon>
        <taxon>rosids</taxon>
        <taxon>malvids</taxon>
        <taxon>Malvales</taxon>
        <taxon>Dipterocarpaceae</taxon>
        <taxon>Rubroshorea</taxon>
    </lineage>
</organism>
<name>A0AAV5MPC9_9ROSI</name>
<dbReference type="EMBL" id="BPVZ01000400">
    <property type="protein sequence ID" value="GKV50844.1"/>
    <property type="molecule type" value="Genomic_DNA"/>
</dbReference>
<evidence type="ECO:0000259" key="2">
    <source>
        <dbReference type="Pfam" id="PF07727"/>
    </source>
</evidence>
<dbReference type="Proteomes" id="UP001054252">
    <property type="component" value="Unassembled WGS sequence"/>
</dbReference>
<proteinExistence type="predicted"/>
<feature type="domain" description="Reverse transcriptase Ty1/copia-type" evidence="2">
    <location>
        <begin position="180"/>
        <end position="340"/>
    </location>
</feature>
<comment type="caution">
    <text evidence="3">The sequence shown here is derived from an EMBL/GenBank/DDBJ whole genome shotgun (WGS) entry which is preliminary data.</text>
</comment>
<dbReference type="AlphaFoldDB" id="A0AAV5MPC9"/>